<dbReference type="Proteomes" id="UP001597158">
    <property type="component" value="Unassembled WGS sequence"/>
</dbReference>
<dbReference type="Pfam" id="PF00384">
    <property type="entry name" value="Molybdopterin"/>
    <property type="match status" value="1"/>
</dbReference>
<keyword evidence="6" id="KW-0479">Metal-binding</keyword>
<keyword evidence="8" id="KW-0408">Iron</keyword>
<dbReference type="InterPro" id="IPR007419">
    <property type="entry name" value="BFD-like_2Fe2S-bd_dom"/>
</dbReference>
<dbReference type="PROSITE" id="PS51669">
    <property type="entry name" value="4FE4S_MOW_BIS_MGD"/>
    <property type="match status" value="1"/>
</dbReference>
<accession>A0ABW3WI05</accession>
<name>A0ABW3WI05_9RHOO</name>
<comment type="cofactor">
    <cofactor evidence="1">
        <name>Mo-bis(molybdopterin guanine dinucleotide)</name>
        <dbReference type="ChEBI" id="CHEBI:60539"/>
    </cofactor>
</comment>
<evidence type="ECO:0000256" key="4">
    <source>
        <dbReference type="ARBA" id="ARBA00022485"/>
    </source>
</evidence>
<dbReference type="InterPro" id="IPR041854">
    <property type="entry name" value="BFD-like_2Fe2S-bd_dom_sf"/>
</dbReference>
<keyword evidence="13" id="KW-1185">Reference proteome</keyword>
<dbReference type="InterPro" id="IPR006963">
    <property type="entry name" value="Mopterin_OxRdtase_4Fe-4S_dom"/>
</dbReference>
<dbReference type="PANTHER" id="PTHR43105">
    <property type="entry name" value="RESPIRATORY NITRATE REDUCTASE"/>
    <property type="match status" value="1"/>
</dbReference>
<dbReference type="InterPro" id="IPR027467">
    <property type="entry name" value="MopterinOxRdtase_cofactor_BS"/>
</dbReference>
<keyword evidence="10" id="KW-0534">Nitrate assimilation</keyword>
<dbReference type="InterPro" id="IPR006656">
    <property type="entry name" value="Mopterin_OxRdtase"/>
</dbReference>
<evidence type="ECO:0000256" key="7">
    <source>
        <dbReference type="ARBA" id="ARBA00023002"/>
    </source>
</evidence>
<dbReference type="Gene3D" id="3.40.228.10">
    <property type="entry name" value="Dimethylsulfoxide Reductase, domain 2"/>
    <property type="match status" value="1"/>
</dbReference>
<dbReference type="InterPro" id="IPR050123">
    <property type="entry name" value="Prok_molybdopt-oxidoreductase"/>
</dbReference>
<keyword evidence="5" id="KW-0500">Molybdenum</keyword>
<evidence type="ECO:0000256" key="6">
    <source>
        <dbReference type="ARBA" id="ARBA00022723"/>
    </source>
</evidence>
<dbReference type="Gene3D" id="1.10.10.1100">
    <property type="entry name" value="BFD-like [2Fe-2S]-binding domain"/>
    <property type="match status" value="1"/>
</dbReference>
<dbReference type="CDD" id="cd02791">
    <property type="entry name" value="MopB_CT_Nitrate-R-NapA-like"/>
    <property type="match status" value="1"/>
</dbReference>
<dbReference type="Pfam" id="PF04324">
    <property type="entry name" value="Fer2_BFD"/>
    <property type="match status" value="1"/>
</dbReference>
<dbReference type="Gene3D" id="2.40.40.20">
    <property type="match status" value="1"/>
</dbReference>
<feature type="domain" description="4Fe-4S Mo/W bis-MGD-type" evidence="11">
    <location>
        <begin position="1"/>
        <end position="56"/>
    </location>
</feature>
<dbReference type="InterPro" id="IPR006655">
    <property type="entry name" value="Mopterin_OxRdtase_prok_CS"/>
</dbReference>
<dbReference type="InterPro" id="IPR006657">
    <property type="entry name" value="MoPterin_dinucl-bd_dom"/>
</dbReference>
<dbReference type="CDD" id="cd02754">
    <property type="entry name" value="MopB_Nitrate-R-NapA-like"/>
    <property type="match status" value="1"/>
</dbReference>
<evidence type="ECO:0000256" key="2">
    <source>
        <dbReference type="ARBA" id="ARBA00001966"/>
    </source>
</evidence>
<dbReference type="Pfam" id="PF04879">
    <property type="entry name" value="Molybdop_Fe4S4"/>
    <property type="match status" value="1"/>
</dbReference>
<dbReference type="InterPro" id="IPR041957">
    <property type="entry name" value="CT_Nitrate-R-NapA-like"/>
</dbReference>
<evidence type="ECO:0000313" key="12">
    <source>
        <dbReference type="EMBL" id="MFD1265000.1"/>
    </source>
</evidence>
<evidence type="ECO:0000259" key="11">
    <source>
        <dbReference type="PROSITE" id="PS51669"/>
    </source>
</evidence>
<organism evidence="12 13">
    <name type="scientific">Thauera mechernichensis</name>
    <dbReference type="NCBI Taxonomy" id="82788"/>
    <lineage>
        <taxon>Bacteria</taxon>
        <taxon>Pseudomonadati</taxon>
        <taxon>Pseudomonadota</taxon>
        <taxon>Betaproteobacteria</taxon>
        <taxon>Rhodocyclales</taxon>
        <taxon>Zoogloeaceae</taxon>
        <taxon>Thauera</taxon>
    </lineage>
</organism>
<dbReference type="Gene3D" id="3.40.50.740">
    <property type="match status" value="1"/>
</dbReference>
<evidence type="ECO:0000256" key="5">
    <source>
        <dbReference type="ARBA" id="ARBA00022505"/>
    </source>
</evidence>
<protein>
    <submittedName>
        <fullName evidence="12">Molybdopterin-dependent oxidoreductase</fullName>
    </submittedName>
</protein>
<dbReference type="RefSeq" id="WP_277829934.1">
    <property type="nucleotide sequence ID" value="NZ_JARQZE010000001.1"/>
</dbReference>
<dbReference type="InterPro" id="IPR009010">
    <property type="entry name" value="Asp_de-COase-like_dom_sf"/>
</dbReference>
<keyword evidence="9" id="KW-0411">Iron-sulfur</keyword>
<evidence type="ECO:0000256" key="8">
    <source>
        <dbReference type="ARBA" id="ARBA00023004"/>
    </source>
</evidence>
<comment type="caution">
    <text evidence="12">The sequence shown here is derived from an EMBL/GenBank/DDBJ whole genome shotgun (WGS) entry which is preliminary data.</text>
</comment>
<gene>
    <name evidence="12" type="ORF">ACFQ4M_15595</name>
</gene>
<dbReference type="EMBL" id="JBHTMC010000027">
    <property type="protein sequence ID" value="MFD1265000.1"/>
    <property type="molecule type" value="Genomic_DNA"/>
</dbReference>
<dbReference type="Pfam" id="PF01568">
    <property type="entry name" value="Molydop_binding"/>
    <property type="match status" value="1"/>
</dbReference>
<comment type="cofactor">
    <cofactor evidence="2">
        <name>[4Fe-4S] cluster</name>
        <dbReference type="ChEBI" id="CHEBI:49883"/>
    </cofactor>
</comment>
<evidence type="ECO:0000256" key="9">
    <source>
        <dbReference type="ARBA" id="ARBA00023014"/>
    </source>
</evidence>
<comment type="similarity">
    <text evidence="3">Belongs to the prokaryotic molybdopterin-containing oxidoreductase family. NasA/NapA/NarB subfamily.</text>
</comment>
<dbReference type="SUPFAM" id="SSF50692">
    <property type="entry name" value="ADC-like"/>
    <property type="match status" value="1"/>
</dbReference>
<keyword evidence="7" id="KW-0560">Oxidoreductase</keyword>
<reference evidence="13" key="1">
    <citation type="journal article" date="2019" name="Int. J. Syst. Evol. Microbiol.">
        <title>The Global Catalogue of Microorganisms (GCM) 10K type strain sequencing project: providing services to taxonomists for standard genome sequencing and annotation.</title>
        <authorList>
            <consortium name="The Broad Institute Genomics Platform"/>
            <consortium name="The Broad Institute Genome Sequencing Center for Infectious Disease"/>
            <person name="Wu L."/>
            <person name="Ma J."/>
        </authorList>
    </citation>
    <scope>NUCLEOTIDE SEQUENCE [LARGE SCALE GENOMIC DNA]</scope>
    <source>
        <strain evidence="13">CCUG 48884</strain>
    </source>
</reference>
<evidence type="ECO:0000256" key="1">
    <source>
        <dbReference type="ARBA" id="ARBA00001942"/>
    </source>
</evidence>
<evidence type="ECO:0000313" key="13">
    <source>
        <dbReference type="Proteomes" id="UP001597158"/>
    </source>
</evidence>
<dbReference type="Gene3D" id="2.20.25.90">
    <property type="entry name" value="ADC-like domains"/>
    <property type="match status" value="1"/>
</dbReference>
<dbReference type="PANTHER" id="PTHR43105:SF9">
    <property type="entry name" value="NADPH-FE(3+) OXIDOREDUCTASE SUBUNIT ALPHA"/>
    <property type="match status" value="1"/>
</dbReference>
<proteinExistence type="inferred from homology"/>
<keyword evidence="4" id="KW-0004">4Fe-4S</keyword>
<dbReference type="SUPFAM" id="SSF53706">
    <property type="entry name" value="Formate dehydrogenase/DMSO reductase, domains 1-3"/>
    <property type="match status" value="1"/>
</dbReference>
<evidence type="ECO:0000256" key="10">
    <source>
        <dbReference type="ARBA" id="ARBA00023063"/>
    </source>
</evidence>
<dbReference type="PROSITE" id="PS00551">
    <property type="entry name" value="MOLYBDOPTERIN_PROK_1"/>
    <property type="match status" value="1"/>
</dbReference>
<dbReference type="SMART" id="SM00926">
    <property type="entry name" value="Molybdop_Fe4S4"/>
    <property type="match status" value="1"/>
</dbReference>
<evidence type="ECO:0000256" key="3">
    <source>
        <dbReference type="ARBA" id="ARBA00008747"/>
    </source>
</evidence>
<dbReference type="PROSITE" id="PS00490">
    <property type="entry name" value="MOLYBDOPTERIN_PROK_2"/>
    <property type="match status" value="1"/>
</dbReference>
<sequence>MQTRATCPYCGVGCGVLIEHDGERITGVRGDPAHPANFGRLCTKGSTLHLTARPQTRLLYPELRRTRGEPRQRVGWDEAIATAANRFAEVINTHGPDAVAFYISGQLLTEDYYVFNKAMKGLIGSNNVDTNSRLCMSSAVAAYKQTLGADAPPCAYEDFDHADCILIAGANPAYAHPVAFRRIEDARKARPHMKLIVVDPRRTDTAASADLHLAILPGTDIWLYNAMLHVLLREGLVDAAFIAAHTEGFDALRTHVDTITPAVAAGACGVAEADIVTAARWWGQSPAALSLWCQGLNQSTHGTHNGAALIALSLATGKIGKPGCGPFSLTGQPNAMGGREVGGLANLLSAHRDLANPAHREEVARLWGVDSVPATPGLTAVELFQAVREGRIKALWIACTNPAQSMPELERVREALQCCDFVVLQEAFRSTETAAFADLMLPAATWGEKEGTVTNSERRVSHVRRALPPPAEARPDWRIVCDFARALGPLIGKPHAAHMFAYDGVEAIFAEHVASTAGRDLDITGLDYALLDSAGPQQWPLTAAMRAAGEVGRGRLYADGHFPTASGRARFVVPVQASTAEQVDARYPLHLTTGRLRDQWHGMSRTGKVARLYSHVDEARIDLNPADLQAYGVHSGELLRVSSRRGELVLRAHASEEVGRGQAFVAMHWGRNVLDSGGINVLVGGDVDPFSRQPELKHSAIAIERAELPWQMLLMRVERDECAAIEQAESLVPWLERFAYASLALAGRDTAAVVMRVAHDQPIPPAWLAELDALLGLDDDCVLSFEDRRRGISKRARIENECLVGVRLAGDTVAGAWLRELMVEAQSTAELRRWLLAPLSVPPAAAAGRGRIVCNCLNVSENEIAAAIGAGADLDALQAKLGCGTSCGSCVPEIRRMLTAPVR</sequence>